<dbReference type="SUPFAM" id="SSF52172">
    <property type="entry name" value="CheY-like"/>
    <property type="match status" value="1"/>
</dbReference>
<dbReference type="Gene3D" id="1.10.8.60">
    <property type="match status" value="1"/>
</dbReference>
<dbReference type="InterPro" id="IPR027417">
    <property type="entry name" value="P-loop_NTPase"/>
</dbReference>
<feature type="domain" description="Response regulatory" evidence="10">
    <location>
        <begin position="13"/>
        <end position="127"/>
    </location>
</feature>
<dbReference type="Pfam" id="PF02954">
    <property type="entry name" value="HTH_8"/>
    <property type="match status" value="1"/>
</dbReference>
<evidence type="ECO:0000256" key="6">
    <source>
        <dbReference type="ARBA" id="ARBA00023125"/>
    </source>
</evidence>
<dbReference type="SMART" id="SM00448">
    <property type="entry name" value="REC"/>
    <property type="match status" value="1"/>
</dbReference>
<dbReference type="SUPFAM" id="SSF46689">
    <property type="entry name" value="Homeodomain-like"/>
    <property type="match status" value="1"/>
</dbReference>
<evidence type="ECO:0000313" key="12">
    <source>
        <dbReference type="Proteomes" id="UP001296776"/>
    </source>
</evidence>
<evidence type="ECO:0000256" key="4">
    <source>
        <dbReference type="ARBA" id="ARBA00023012"/>
    </source>
</evidence>
<reference evidence="11" key="2">
    <citation type="journal article" date="2020" name="Microorganisms">
        <title>Osmotic Adaptation and Compatible Solute Biosynthesis of Phototrophic Bacteria as Revealed from Genome Analyses.</title>
        <authorList>
            <person name="Imhoff J.F."/>
            <person name="Rahn T."/>
            <person name="Kunzel S."/>
            <person name="Keller A."/>
            <person name="Neulinger S.C."/>
        </authorList>
    </citation>
    <scope>NUCLEOTIDE SEQUENCE</scope>
    <source>
        <strain evidence="11">DSM 11080</strain>
    </source>
</reference>
<evidence type="ECO:0000256" key="5">
    <source>
        <dbReference type="ARBA" id="ARBA00023015"/>
    </source>
</evidence>
<feature type="modified residue" description="4-aspartylphosphate" evidence="8">
    <location>
        <position position="62"/>
    </location>
</feature>
<dbReference type="SUPFAM" id="SSF52540">
    <property type="entry name" value="P-loop containing nucleoside triphosphate hydrolases"/>
    <property type="match status" value="1"/>
</dbReference>
<proteinExistence type="predicted"/>
<organism evidence="11 12">
    <name type="scientific">Halochromatium glycolicum</name>
    <dbReference type="NCBI Taxonomy" id="85075"/>
    <lineage>
        <taxon>Bacteria</taxon>
        <taxon>Pseudomonadati</taxon>
        <taxon>Pseudomonadota</taxon>
        <taxon>Gammaproteobacteria</taxon>
        <taxon>Chromatiales</taxon>
        <taxon>Chromatiaceae</taxon>
        <taxon>Halochromatium</taxon>
    </lineage>
</organism>
<dbReference type="Gene3D" id="1.10.10.60">
    <property type="entry name" value="Homeodomain-like"/>
    <property type="match status" value="1"/>
</dbReference>
<dbReference type="EMBL" id="NRSJ01000053">
    <property type="protein sequence ID" value="MBK1706838.1"/>
    <property type="molecule type" value="Genomic_DNA"/>
</dbReference>
<keyword evidence="5" id="KW-0805">Transcription regulation</keyword>
<accession>A0AAJ0U7N9</accession>
<keyword evidence="7" id="KW-0804">Transcription</keyword>
<keyword evidence="4" id="KW-0902">Two-component regulatory system</keyword>
<dbReference type="PROSITE" id="PS00688">
    <property type="entry name" value="SIGMA54_INTERACT_3"/>
    <property type="match status" value="1"/>
</dbReference>
<evidence type="ECO:0000256" key="7">
    <source>
        <dbReference type="ARBA" id="ARBA00023163"/>
    </source>
</evidence>
<dbReference type="PROSITE" id="PS00675">
    <property type="entry name" value="SIGMA54_INTERACT_1"/>
    <property type="match status" value="1"/>
</dbReference>
<keyword evidence="2" id="KW-0547">Nucleotide-binding</keyword>
<dbReference type="PROSITE" id="PS50045">
    <property type="entry name" value="SIGMA54_INTERACT_4"/>
    <property type="match status" value="1"/>
</dbReference>
<dbReference type="InterPro" id="IPR011006">
    <property type="entry name" value="CheY-like_superfamily"/>
</dbReference>
<dbReference type="PROSITE" id="PS50110">
    <property type="entry name" value="RESPONSE_REGULATORY"/>
    <property type="match status" value="1"/>
</dbReference>
<dbReference type="InterPro" id="IPR025944">
    <property type="entry name" value="Sigma_54_int_dom_CS"/>
</dbReference>
<dbReference type="PRINTS" id="PR01590">
    <property type="entry name" value="HTHFIS"/>
</dbReference>
<evidence type="ECO:0000259" key="10">
    <source>
        <dbReference type="PROSITE" id="PS50110"/>
    </source>
</evidence>
<evidence type="ECO:0000256" key="3">
    <source>
        <dbReference type="ARBA" id="ARBA00022840"/>
    </source>
</evidence>
<evidence type="ECO:0000259" key="9">
    <source>
        <dbReference type="PROSITE" id="PS50045"/>
    </source>
</evidence>
<dbReference type="SMART" id="SM00382">
    <property type="entry name" value="AAA"/>
    <property type="match status" value="1"/>
</dbReference>
<evidence type="ECO:0000313" key="11">
    <source>
        <dbReference type="EMBL" id="MBK1706838.1"/>
    </source>
</evidence>
<dbReference type="GO" id="GO:0043565">
    <property type="term" value="F:sequence-specific DNA binding"/>
    <property type="evidence" value="ECO:0007669"/>
    <property type="project" value="InterPro"/>
</dbReference>
<comment type="caution">
    <text evidence="11">The sequence shown here is derived from an EMBL/GenBank/DDBJ whole genome shotgun (WGS) entry which is preliminary data.</text>
</comment>
<gene>
    <name evidence="11" type="ORF">CKO40_20415</name>
</gene>
<dbReference type="Gene3D" id="3.40.50.300">
    <property type="entry name" value="P-loop containing nucleotide triphosphate hydrolases"/>
    <property type="match status" value="1"/>
</dbReference>
<dbReference type="InterPro" id="IPR003593">
    <property type="entry name" value="AAA+_ATPase"/>
</dbReference>
<dbReference type="Pfam" id="PF25601">
    <property type="entry name" value="AAA_lid_14"/>
    <property type="match status" value="1"/>
</dbReference>
<dbReference type="InterPro" id="IPR002078">
    <property type="entry name" value="Sigma_54_int"/>
</dbReference>
<keyword evidence="1 8" id="KW-0597">Phosphoprotein</keyword>
<protein>
    <recommendedName>
        <fullName evidence="13">Sigma-54-dependent Fis family transcriptional regulator</fullName>
    </recommendedName>
</protein>
<dbReference type="GO" id="GO:0005524">
    <property type="term" value="F:ATP binding"/>
    <property type="evidence" value="ECO:0007669"/>
    <property type="project" value="UniProtKB-KW"/>
</dbReference>
<name>A0AAJ0U7N9_9GAMM</name>
<keyword evidence="6" id="KW-0238">DNA-binding</keyword>
<dbReference type="InterPro" id="IPR025943">
    <property type="entry name" value="Sigma_54_int_dom_ATP-bd_2"/>
</dbReference>
<dbReference type="InterPro" id="IPR001789">
    <property type="entry name" value="Sig_transdc_resp-reg_receiver"/>
</dbReference>
<dbReference type="PROSITE" id="PS00676">
    <property type="entry name" value="SIGMA54_INTERACT_2"/>
    <property type="match status" value="1"/>
</dbReference>
<dbReference type="RefSeq" id="WP_200348312.1">
    <property type="nucleotide sequence ID" value="NZ_NRSJ01000053.1"/>
</dbReference>
<reference evidence="11" key="1">
    <citation type="submission" date="2017-08" db="EMBL/GenBank/DDBJ databases">
        <authorList>
            <person name="Imhoff J.F."/>
            <person name="Rahn T."/>
            <person name="Kuenzel S."/>
            <person name="Neulinger S.C."/>
        </authorList>
    </citation>
    <scope>NUCLEOTIDE SEQUENCE</scope>
    <source>
        <strain evidence="11">DSM 11080</strain>
    </source>
</reference>
<dbReference type="Proteomes" id="UP001296776">
    <property type="component" value="Unassembled WGS sequence"/>
</dbReference>
<dbReference type="FunFam" id="3.40.50.2300:FF:000018">
    <property type="entry name" value="DNA-binding transcriptional regulator NtrC"/>
    <property type="match status" value="1"/>
</dbReference>
<dbReference type="FunFam" id="3.40.50.300:FF:000006">
    <property type="entry name" value="DNA-binding transcriptional regulator NtrC"/>
    <property type="match status" value="1"/>
</dbReference>
<dbReference type="Gene3D" id="3.40.50.2300">
    <property type="match status" value="1"/>
</dbReference>
<dbReference type="AlphaFoldDB" id="A0AAJ0U7N9"/>
<evidence type="ECO:0008006" key="13">
    <source>
        <dbReference type="Google" id="ProtNLM"/>
    </source>
</evidence>
<sequence>MGIDTGFSGTPLKVLVVDDDHDLCDMLKIVLSRSGFEVLTAHDGNAALRNVSLRTPDVVLLDVKMPAMDGMQVLRRLRDSHPMLPVVMMTAFAGVTQAVDAIKAGALDYLPKPFDNRHVVSVLNQAVEQFGRTLVTHGGAEAADAEDKGATALLRYLSTRMGGSAAVRALASEMATVAATDFSVVIQGETGTGKELVARTLHDFSTRAAGPFIALDCGAIPDTLLESELFGHEKGAFTSADSRSIGKVEAAQGGTLFLDEIGNMSLQAQASMLRVLQERVVYRVGAQQGIAVDVRVLVATNEDLQRAVAEGRFREDLWYRLNEYQLLVPPLRERGDDILHLAERFRRQAETDLLRPVPEFSAAAQAQLQTYEWPGNVRELRAVVRRAALLAEERIEAEHVILPVRDGASADALPADEGSLPVGERSMRDIVFENTQQLERAILVKALGLARGNKAEAARLLQVDYKTVHNKIKRFGLQV</sequence>
<evidence type="ECO:0000256" key="1">
    <source>
        <dbReference type="ARBA" id="ARBA00022553"/>
    </source>
</evidence>
<evidence type="ECO:0000256" key="2">
    <source>
        <dbReference type="ARBA" id="ARBA00022741"/>
    </source>
</evidence>
<dbReference type="InterPro" id="IPR009057">
    <property type="entry name" value="Homeodomain-like_sf"/>
</dbReference>
<dbReference type="InterPro" id="IPR058031">
    <property type="entry name" value="AAA_lid_NorR"/>
</dbReference>
<dbReference type="CDD" id="cd00009">
    <property type="entry name" value="AAA"/>
    <property type="match status" value="1"/>
</dbReference>
<keyword evidence="3" id="KW-0067">ATP-binding</keyword>
<dbReference type="GO" id="GO:0006355">
    <property type="term" value="P:regulation of DNA-templated transcription"/>
    <property type="evidence" value="ECO:0007669"/>
    <property type="project" value="InterPro"/>
</dbReference>
<dbReference type="Pfam" id="PF00158">
    <property type="entry name" value="Sigma54_activat"/>
    <property type="match status" value="1"/>
</dbReference>
<dbReference type="InterPro" id="IPR002197">
    <property type="entry name" value="HTH_Fis"/>
</dbReference>
<feature type="domain" description="Sigma-54 factor interaction" evidence="9">
    <location>
        <begin position="160"/>
        <end position="389"/>
    </location>
</feature>
<dbReference type="PANTHER" id="PTHR32071">
    <property type="entry name" value="TRANSCRIPTIONAL REGULATORY PROTEIN"/>
    <property type="match status" value="1"/>
</dbReference>
<dbReference type="GO" id="GO:0000160">
    <property type="term" value="P:phosphorelay signal transduction system"/>
    <property type="evidence" value="ECO:0007669"/>
    <property type="project" value="UniProtKB-KW"/>
</dbReference>
<evidence type="ECO:0000256" key="8">
    <source>
        <dbReference type="PROSITE-ProRule" id="PRU00169"/>
    </source>
</evidence>
<dbReference type="Pfam" id="PF00072">
    <property type="entry name" value="Response_reg"/>
    <property type="match status" value="1"/>
</dbReference>
<keyword evidence="12" id="KW-1185">Reference proteome</keyword>
<dbReference type="InterPro" id="IPR025662">
    <property type="entry name" value="Sigma_54_int_dom_ATP-bd_1"/>
</dbReference>